<dbReference type="EMBL" id="KQ460647">
    <property type="protein sequence ID" value="KPJ13211.1"/>
    <property type="molecule type" value="Genomic_DNA"/>
</dbReference>
<evidence type="ECO:0000259" key="1">
    <source>
        <dbReference type="PROSITE" id="PS50404"/>
    </source>
</evidence>
<dbReference type="GO" id="GO:0004364">
    <property type="term" value="F:glutathione transferase activity"/>
    <property type="evidence" value="ECO:0007669"/>
    <property type="project" value="TreeGrafter"/>
</dbReference>
<dbReference type="Proteomes" id="UP000053240">
    <property type="component" value="Unassembled WGS sequence"/>
</dbReference>
<feature type="domain" description="GST N-terminal" evidence="1">
    <location>
        <begin position="1"/>
        <end position="80"/>
    </location>
</feature>
<dbReference type="InterPro" id="IPR036249">
    <property type="entry name" value="Thioredoxin-like_sf"/>
</dbReference>
<dbReference type="AlphaFoldDB" id="A0A194RBD5"/>
<keyword evidence="3" id="KW-1185">Reference proteome</keyword>
<dbReference type="SFLD" id="SFLDS00019">
    <property type="entry name" value="Glutathione_Transferase_(cytos"/>
    <property type="match status" value="1"/>
</dbReference>
<dbReference type="Gene3D" id="1.20.1050.130">
    <property type="match status" value="1"/>
</dbReference>
<dbReference type="Pfam" id="PF02798">
    <property type="entry name" value="GST_N"/>
    <property type="match status" value="1"/>
</dbReference>
<evidence type="ECO:0000313" key="3">
    <source>
        <dbReference type="Proteomes" id="UP000053240"/>
    </source>
</evidence>
<dbReference type="InterPro" id="IPR040079">
    <property type="entry name" value="Glutathione_S-Trfase"/>
</dbReference>
<dbReference type="STRING" id="76193.A0A194RBD5"/>
<dbReference type="InParanoid" id="A0A194RBD5"/>
<dbReference type="PROSITE" id="PS50404">
    <property type="entry name" value="GST_NTER"/>
    <property type="match status" value="1"/>
</dbReference>
<organism evidence="2 3">
    <name type="scientific">Papilio machaon</name>
    <name type="common">Old World swallowtail butterfly</name>
    <dbReference type="NCBI Taxonomy" id="76193"/>
    <lineage>
        <taxon>Eukaryota</taxon>
        <taxon>Metazoa</taxon>
        <taxon>Ecdysozoa</taxon>
        <taxon>Arthropoda</taxon>
        <taxon>Hexapoda</taxon>
        <taxon>Insecta</taxon>
        <taxon>Pterygota</taxon>
        <taxon>Neoptera</taxon>
        <taxon>Endopterygota</taxon>
        <taxon>Lepidoptera</taxon>
        <taxon>Glossata</taxon>
        <taxon>Ditrysia</taxon>
        <taxon>Papilionoidea</taxon>
        <taxon>Papilionidae</taxon>
        <taxon>Papilioninae</taxon>
        <taxon>Papilio</taxon>
    </lineage>
</organism>
<evidence type="ECO:0000313" key="2">
    <source>
        <dbReference type="EMBL" id="KPJ13211.1"/>
    </source>
</evidence>
<dbReference type="InterPro" id="IPR004045">
    <property type="entry name" value="Glutathione_S-Trfase_N"/>
</dbReference>
<dbReference type="InterPro" id="IPR050213">
    <property type="entry name" value="GST_superfamily"/>
</dbReference>
<dbReference type="GO" id="GO:0006749">
    <property type="term" value="P:glutathione metabolic process"/>
    <property type="evidence" value="ECO:0007669"/>
    <property type="project" value="TreeGrafter"/>
</dbReference>
<dbReference type="PANTHER" id="PTHR11571">
    <property type="entry name" value="GLUTATHIONE S-TRANSFERASE"/>
    <property type="match status" value="1"/>
</dbReference>
<reference evidence="2 3" key="1">
    <citation type="journal article" date="2015" name="Nat. Commun.">
        <title>Outbred genome sequencing and CRISPR/Cas9 gene editing in butterflies.</title>
        <authorList>
            <person name="Li X."/>
            <person name="Fan D."/>
            <person name="Zhang W."/>
            <person name="Liu G."/>
            <person name="Zhang L."/>
            <person name="Zhao L."/>
            <person name="Fang X."/>
            <person name="Chen L."/>
            <person name="Dong Y."/>
            <person name="Chen Y."/>
            <person name="Ding Y."/>
            <person name="Zhao R."/>
            <person name="Feng M."/>
            <person name="Zhu Y."/>
            <person name="Feng Y."/>
            <person name="Jiang X."/>
            <person name="Zhu D."/>
            <person name="Xiang H."/>
            <person name="Feng X."/>
            <person name="Li S."/>
            <person name="Wang J."/>
            <person name="Zhang G."/>
            <person name="Kronforst M.R."/>
            <person name="Wang W."/>
        </authorList>
    </citation>
    <scope>NUCLEOTIDE SEQUENCE [LARGE SCALE GENOMIC DNA]</scope>
    <source>
        <strain evidence="2">Ya'a_city_454_Pm</strain>
        <tissue evidence="2">Whole body</tissue>
    </source>
</reference>
<sequence>MAKKLHYFDLNGIAESIRYLLHYGGQKFEDIRYEVKTWPDKNIKDMLPFGQLPLYEEGNMKLTQSLAIARYVALKVNLLPTDPWEQALLDSIVLTIYDFWTMDSDYFYGTSLRTGQNKKCYSELHEVFCRIKCGVKSSLCIETQCYCVYYVQDMNKIDGSQVIYLAKPDGPLKKITLPDDFEDVRDKDKADIEYLSEPNLKDLRDPTMYSLRPSLRHHIAHFCPNLEVARQCIRKCMKLGKPAFCGKDHVCYCGHKYSSTDTNPVVNVQETYGQFHDLYEKYFGTSNNVQHIDEEN</sequence>
<proteinExistence type="predicted"/>
<name>A0A194RBD5_PAPMA</name>
<dbReference type="SUPFAM" id="SSF52833">
    <property type="entry name" value="Thioredoxin-like"/>
    <property type="match status" value="1"/>
</dbReference>
<dbReference type="CDD" id="cd03039">
    <property type="entry name" value="GST_N_Sigma_like"/>
    <property type="match status" value="1"/>
</dbReference>
<protein>
    <submittedName>
        <fullName evidence="2">Hematopoietic prostaglandin D synthase</fullName>
    </submittedName>
</protein>
<gene>
    <name evidence="2" type="ORF">RR48_06302</name>
</gene>
<accession>A0A194RBD5</accession>